<evidence type="ECO:0000313" key="2">
    <source>
        <dbReference type="Proteomes" id="UP000724584"/>
    </source>
</evidence>
<dbReference type="EMBL" id="JAGIZQ010000007">
    <property type="protein sequence ID" value="KAH6617539.1"/>
    <property type="molecule type" value="Genomic_DNA"/>
</dbReference>
<name>A0ACB7NWB6_9PEZI</name>
<gene>
    <name evidence="1" type="ORF">F5144DRAFT_660919</name>
</gene>
<dbReference type="Proteomes" id="UP000724584">
    <property type="component" value="Unassembled WGS sequence"/>
</dbReference>
<reference evidence="1 2" key="1">
    <citation type="journal article" date="2021" name="Nat. Commun.">
        <title>Genetic determinants of endophytism in the Arabidopsis root mycobiome.</title>
        <authorList>
            <person name="Mesny F."/>
            <person name="Miyauchi S."/>
            <person name="Thiergart T."/>
            <person name="Pickel B."/>
            <person name="Atanasova L."/>
            <person name="Karlsson M."/>
            <person name="Huettel B."/>
            <person name="Barry K.W."/>
            <person name="Haridas S."/>
            <person name="Chen C."/>
            <person name="Bauer D."/>
            <person name="Andreopoulos W."/>
            <person name="Pangilinan J."/>
            <person name="LaButti K."/>
            <person name="Riley R."/>
            <person name="Lipzen A."/>
            <person name="Clum A."/>
            <person name="Drula E."/>
            <person name="Henrissat B."/>
            <person name="Kohler A."/>
            <person name="Grigoriev I.V."/>
            <person name="Martin F.M."/>
            <person name="Hacquard S."/>
        </authorList>
    </citation>
    <scope>NUCLEOTIDE SEQUENCE [LARGE SCALE GENOMIC DNA]</scope>
    <source>
        <strain evidence="1 2">MPI-SDFR-AT-0079</strain>
    </source>
</reference>
<comment type="caution">
    <text evidence="1">The sequence shown here is derived from an EMBL/GenBank/DDBJ whole genome shotgun (WGS) entry which is preliminary data.</text>
</comment>
<evidence type="ECO:0000313" key="1">
    <source>
        <dbReference type="EMBL" id="KAH6617539.1"/>
    </source>
</evidence>
<protein>
    <submittedName>
        <fullName evidence="1">Uncharacterized protein</fullName>
    </submittedName>
</protein>
<keyword evidence="2" id="KW-1185">Reference proteome</keyword>
<proteinExistence type="predicted"/>
<organism evidence="1 2">
    <name type="scientific">Chaetomium tenue</name>
    <dbReference type="NCBI Taxonomy" id="1854479"/>
    <lineage>
        <taxon>Eukaryota</taxon>
        <taxon>Fungi</taxon>
        <taxon>Dikarya</taxon>
        <taxon>Ascomycota</taxon>
        <taxon>Pezizomycotina</taxon>
        <taxon>Sordariomycetes</taxon>
        <taxon>Sordariomycetidae</taxon>
        <taxon>Sordariales</taxon>
        <taxon>Chaetomiaceae</taxon>
        <taxon>Chaetomium</taxon>
    </lineage>
</organism>
<accession>A0ACB7NWB6</accession>
<sequence>MQTREMAEIGAIWRSRQPKPDDGHPSLTFTLQTLLARHEAYMASAERDRLELTARIEQLERDNTELETRNRSVADENHTLRDELERVNDTVKDAETNISLLEVSLLDSQREVRRLENATDRAVNLERQIALLEEEQDVLRTTIARTEEESRTTMYRWRQAEKGLSDLQEQLERMEKESREERERHVEVIGRMERQHAMEKELNTAAGRLKGAAAAKSMTDSRSGGSVVSHFVRDLLQDNANLQVGMAELREMLLSSNDEIQMLREQLAYHQPAAGQELSSPKTLQAELAQKEPPTPPQQPRVSQELHIHHHYHVTHKPEARKARKRRQGLTHGVFTPPQLSAPSSPILSSARFQRGTLAGPLLSPDEPSPSTTRWSLQSENHSEFAPSSAPASPRSNNRDSLFDRLPDLPSPASPTTTMDPTSPGWKQAHRKKISDYSLRSISEIAMFPADTPRSAHGYTQRPRPMSRSIMNDRSQTAYTSPYTTDHVPNITSPSLAAYTDYDSNNDTGPEDTFSPTSSHFDSGVEQRPRGLRRVISHESIISLSNGLDIHTLSARPSQLSLRPLGLTAAGTNVSVVIAQPTLLSSSAEGKRGSVILRDSIAQKLSTPKSRHGGGRVVSNPKRGRASERGSGQASSRAPSTLGKLVSWRPWGASSSNVDTTNDTVTPGASPSPTPALDASTSVTPAVAIPTLCLPDDAGSITTVSTTSNNLSKSPQGSLSSAATSATPVTSANAALAAVFRAPGINQPAAASERILELQAQYHQSIYGIISNRTTGCTIGTLRARKEWSALTLPERTAFITAIHCLNTLPALTPPPHAPGARTRYDDFIVTHIDQTPFAHASGLFLPFHRHLIHRFGEVLREECGYDGPLPYWDWTRSYTDPRGAEFGDEAECGHGVGGWVWGGLGPGGVHASGHWQVGLNALDVYASPSDPVFWLHHAQVDRVWTIWQGQDPAARAYQVWGTGTAANDPPSDNVTLDTSMDFGIIGDPRTIREVSSTVDGDYCYVYE</sequence>